<protein>
    <submittedName>
        <fullName evidence="2">Uncharacterized protein</fullName>
    </submittedName>
</protein>
<feature type="transmembrane region" description="Helical" evidence="1">
    <location>
        <begin position="120"/>
        <end position="139"/>
    </location>
</feature>
<evidence type="ECO:0000256" key="1">
    <source>
        <dbReference type="SAM" id="Phobius"/>
    </source>
</evidence>
<dbReference type="Proteomes" id="UP000516052">
    <property type="component" value="Chromosome"/>
</dbReference>
<evidence type="ECO:0000313" key="3">
    <source>
        <dbReference type="Proteomes" id="UP000516052"/>
    </source>
</evidence>
<dbReference type="KEGG" id="sroi:IAG44_08265"/>
<dbReference type="AlphaFoldDB" id="A0A7H0I9G8"/>
<keyword evidence="1" id="KW-0472">Membrane</keyword>
<feature type="transmembrane region" description="Helical" evidence="1">
    <location>
        <begin position="50"/>
        <end position="76"/>
    </location>
</feature>
<keyword evidence="1" id="KW-1133">Transmembrane helix</keyword>
<keyword evidence="3" id="KW-1185">Reference proteome</keyword>
<accession>A0A7H0I9G8</accession>
<proteinExistence type="predicted"/>
<sequence length="158" mass="16497">MTPAVQAGATAGFLLADTFTAFVVAVSLAGGAARAPLIRAFGGVRPREFRAYQLLVVANVLALVGPAAVVLVRLPAPARVPVPVGGPRRGALRDRRYLFVTVLDGVMAVQFKVLTVALPLWLVGASMVTGTVIVVLFQVRASRGIAYRRAGPCFSCPA</sequence>
<name>A0A7H0I9G8_9ACTN</name>
<dbReference type="EMBL" id="CP060828">
    <property type="protein sequence ID" value="QNP69434.1"/>
    <property type="molecule type" value="Genomic_DNA"/>
</dbReference>
<dbReference type="RefSeq" id="WP_187746473.1">
    <property type="nucleotide sequence ID" value="NZ_CP060828.1"/>
</dbReference>
<organism evidence="2 3">
    <name type="scientific">Streptomyces roseirectus</name>
    <dbReference type="NCBI Taxonomy" id="2768066"/>
    <lineage>
        <taxon>Bacteria</taxon>
        <taxon>Bacillati</taxon>
        <taxon>Actinomycetota</taxon>
        <taxon>Actinomycetes</taxon>
        <taxon>Kitasatosporales</taxon>
        <taxon>Streptomycetaceae</taxon>
        <taxon>Streptomyces</taxon>
    </lineage>
</organism>
<reference evidence="2 3" key="1">
    <citation type="submission" date="2020-08" db="EMBL/GenBank/DDBJ databases">
        <title>A novel species.</title>
        <authorList>
            <person name="Gao J."/>
        </authorList>
    </citation>
    <scope>NUCLEOTIDE SEQUENCE [LARGE SCALE GENOMIC DNA]</scope>
    <source>
        <strain evidence="2 3">CRXT-G-22</strain>
    </source>
</reference>
<keyword evidence="1" id="KW-0812">Transmembrane</keyword>
<evidence type="ECO:0000313" key="2">
    <source>
        <dbReference type="EMBL" id="QNP69434.1"/>
    </source>
</evidence>
<gene>
    <name evidence="2" type="ORF">IAG44_08265</name>
</gene>